<keyword evidence="1" id="KW-0472">Membrane</keyword>
<keyword evidence="1" id="KW-1133">Transmembrane helix</keyword>
<dbReference type="AlphaFoldDB" id="A0A4Y4CWI8"/>
<keyword evidence="1" id="KW-0812">Transmembrane</keyword>
<feature type="chain" id="PRO_5021283150" description="Lipoprotein" evidence="2">
    <location>
        <begin position="28"/>
        <end position="107"/>
    </location>
</feature>
<reference evidence="3 4" key="1">
    <citation type="submission" date="2019-06" db="EMBL/GenBank/DDBJ databases">
        <title>Whole genome shotgun sequence of Zoogloea ramigera NBRC 15342.</title>
        <authorList>
            <person name="Hosoyama A."/>
            <person name="Uohara A."/>
            <person name="Ohji S."/>
            <person name="Ichikawa N."/>
        </authorList>
    </citation>
    <scope>NUCLEOTIDE SEQUENCE [LARGE SCALE GENOMIC DNA]</scope>
    <source>
        <strain evidence="3 4">NBRC 15342</strain>
    </source>
</reference>
<evidence type="ECO:0000256" key="2">
    <source>
        <dbReference type="SAM" id="SignalP"/>
    </source>
</evidence>
<protein>
    <recommendedName>
        <fullName evidence="5">Lipoprotein</fullName>
    </recommendedName>
</protein>
<feature type="transmembrane region" description="Helical" evidence="1">
    <location>
        <begin position="70"/>
        <end position="98"/>
    </location>
</feature>
<name>A0A4Y4CWI8_ZOORA</name>
<evidence type="ECO:0000256" key="1">
    <source>
        <dbReference type="SAM" id="Phobius"/>
    </source>
</evidence>
<evidence type="ECO:0000313" key="3">
    <source>
        <dbReference type="EMBL" id="GEC96696.1"/>
    </source>
</evidence>
<evidence type="ECO:0000313" key="4">
    <source>
        <dbReference type="Proteomes" id="UP000318422"/>
    </source>
</evidence>
<comment type="caution">
    <text evidence="3">The sequence shown here is derived from an EMBL/GenBank/DDBJ whole genome shotgun (WGS) entry which is preliminary data.</text>
</comment>
<evidence type="ECO:0008006" key="5">
    <source>
        <dbReference type="Google" id="ProtNLM"/>
    </source>
</evidence>
<dbReference type="RefSeq" id="WP_246093679.1">
    <property type="nucleotide sequence ID" value="NZ_BJNV01000051.1"/>
</dbReference>
<accession>A0A4Y4CWI8</accession>
<proteinExistence type="predicted"/>
<feature type="signal peptide" evidence="2">
    <location>
        <begin position="1"/>
        <end position="27"/>
    </location>
</feature>
<gene>
    <name evidence="3" type="ORF">ZRA01_27690</name>
</gene>
<sequence length="107" mass="11362">MMKRGFHSPGRPTSRLAAALLAASLGACVFLPETTTRYDPDCGVTQRHMTLKAYQIAAFGGCRNEGCAELLVIAGAVSATSLVISGSIAVVGDAVYWLERRGRCLMK</sequence>
<organism evidence="3 4">
    <name type="scientific">Zoogloea ramigera</name>
    <dbReference type="NCBI Taxonomy" id="350"/>
    <lineage>
        <taxon>Bacteria</taxon>
        <taxon>Pseudomonadati</taxon>
        <taxon>Pseudomonadota</taxon>
        <taxon>Betaproteobacteria</taxon>
        <taxon>Rhodocyclales</taxon>
        <taxon>Zoogloeaceae</taxon>
        <taxon>Zoogloea</taxon>
    </lineage>
</organism>
<dbReference type="PROSITE" id="PS51257">
    <property type="entry name" value="PROKAR_LIPOPROTEIN"/>
    <property type="match status" value="1"/>
</dbReference>
<dbReference type="Proteomes" id="UP000318422">
    <property type="component" value="Unassembled WGS sequence"/>
</dbReference>
<keyword evidence="4" id="KW-1185">Reference proteome</keyword>
<dbReference type="EMBL" id="BJNV01000051">
    <property type="protein sequence ID" value="GEC96696.1"/>
    <property type="molecule type" value="Genomic_DNA"/>
</dbReference>
<keyword evidence="2" id="KW-0732">Signal</keyword>